<accession>A0A9P9HBI8</accession>
<evidence type="ECO:0000313" key="2">
    <source>
        <dbReference type="Proteomes" id="UP000720189"/>
    </source>
</evidence>
<dbReference type="OrthoDB" id="5416097at2759"/>
<comment type="caution">
    <text evidence="1">The sequence shown here is derived from an EMBL/GenBank/DDBJ whole genome shotgun (WGS) entry which is preliminary data.</text>
</comment>
<keyword evidence="2" id="KW-1185">Reference proteome</keyword>
<dbReference type="GeneID" id="70217597"/>
<dbReference type="EMBL" id="JAGMUX010000007">
    <property type="protein sequence ID" value="KAH7253853.1"/>
    <property type="molecule type" value="Genomic_DNA"/>
</dbReference>
<dbReference type="Proteomes" id="UP000720189">
    <property type="component" value="Unassembled WGS sequence"/>
</dbReference>
<gene>
    <name evidence="1" type="ORF">BKA55DRAFT_510831</name>
</gene>
<dbReference type="RefSeq" id="XP_046050100.1">
    <property type="nucleotide sequence ID" value="XM_046187643.1"/>
</dbReference>
<dbReference type="AlphaFoldDB" id="A0A9P9HBI8"/>
<proteinExistence type="predicted"/>
<organism evidence="1 2">
    <name type="scientific">Fusarium redolens</name>
    <dbReference type="NCBI Taxonomy" id="48865"/>
    <lineage>
        <taxon>Eukaryota</taxon>
        <taxon>Fungi</taxon>
        <taxon>Dikarya</taxon>
        <taxon>Ascomycota</taxon>
        <taxon>Pezizomycotina</taxon>
        <taxon>Sordariomycetes</taxon>
        <taxon>Hypocreomycetidae</taxon>
        <taxon>Hypocreales</taxon>
        <taxon>Nectriaceae</taxon>
        <taxon>Fusarium</taxon>
        <taxon>Fusarium redolens species complex</taxon>
    </lineage>
</organism>
<reference evidence="1" key="1">
    <citation type="journal article" date="2021" name="Nat. Commun.">
        <title>Genetic determinants of endophytism in the Arabidopsis root mycobiome.</title>
        <authorList>
            <person name="Mesny F."/>
            <person name="Miyauchi S."/>
            <person name="Thiergart T."/>
            <person name="Pickel B."/>
            <person name="Atanasova L."/>
            <person name="Karlsson M."/>
            <person name="Huettel B."/>
            <person name="Barry K.W."/>
            <person name="Haridas S."/>
            <person name="Chen C."/>
            <person name="Bauer D."/>
            <person name="Andreopoulos W."/>
            <person name="Pangilinan J."/>
            <person name="LaButti K."/>
            <person name="Riley R."/>
            <person name="Lipzen A."/>
            <person name="Clum A."/>
            <person name="Drula E."/>
            <person name="Henrissat B."/>
            <person name="Kohler A."/>
            <person name="Grigoriev I.V."/>
            <person name="Martin F.M."/>
            <person name="Hacquard S."/>
        </authorList>
    </citation>
    <scope>NUCLEOTIDE SEQUENCE</scope>
    <source>
        <strain evidence="1">MPI-CAGE-AT-0023</strain>
    </source>
</reference>
<sequence length="152" mass="17139">MICLHPEVHELWSKGYCAFNYIYTKTSNGNESEVTLQFRWMPQTKKRFGQEMDIHDTGSGSDWQQLIAELNVFHDQGSPPPAPCEGALRHLTKSGEPVLSGHLIHIHMPTDETKRFKEVIDIQWACILFTALSGAAGSPELLSMKSDDKARQ</sequence>
<name>A0A9P9HBI8_FUSRE</name>
<protein>
    <submittedName>
        <fullName evidence="1">Uncharacterized protein</fullName>
    </submittedName>
</protein>
<evidence type="ECO:0000313" key="1">
    <source>
        <dbReference type="EMBL" id="KAH7253853.1"/>
    </source>
</evidence>